<sequence length="449" mass="47546">MTDQHQNVVFDYGIEDRMPLTRTTLFGFQHLLALTGIWIFPVLIGQALSLTAQQTGYIIQACFLTTGLVTILQSGRFLKLPVVQGPTAAFFVAVLAAGQDEGLGVAFGSMVVAALIFMLLSVPVGRMGLMGNLIRYISPPIVYGTLMVIIGAQLASIGLQGWFGTPDTPAFGVASFITACLTVLIILSCMTMARKGLLRRGALLWGIIGGSLIALLTGISPLPDTASASAIGVPKLLPFGFGVSAPIVALMLLAFLQAGAEAMGMYTLLADWGGQPLDTKRVNRGLFTEFLGSASGALFGGLGTTSYPENVGIIRLSRVGSRFVTLAAGVFAVALSCLPQFALFIAGLPGAVLSAASTVLFGTIAISGIQMLARIDWDEYNIAVAAPSFIISLGTQFLPQEVVALFPDSLESILTQPMMVGIVLLMALNYLVNFQLRPMMEKRKEEKKI</sequence>
<dbReference type="Pfam" id="PF00860">
    <property type="entry name" value="Xan_ur_permease"/>
    <property type="match status" value="1"/>
</dbReference>
<feature type="transmembrane region" description="Helical" evidence="7">
    <location>
        <begin position="141"/>
        <end position="163"/>
    </location>
</feature>
<proteinExistence type="inferred from homology"/>
<keyword evidence="3" id="KW-0813">Transport</keyword>
<dbReference type="Proteomes" id="UP001589814">
    <property type="component" value="Unassembled WGS sequence"/>
</dbReference>
<feature type="transmembrane region" description="Helical" evidence="7">
    <location>
        <begin position="105"/>
        <end position="129"/>
    </location>
</feature>
<feature type="transmembrane region" description="Helical" evidence="7">
    <location>
        <begin position="80"/>
        <end position="99"/>
    </location>
</feature>
<keyword evidence="6 7" id="KW-0472">Membrane</keyword>
<dbReference type="NCBIfam" id="NF037981">
    <property type="entry name" value="NCS2_1"/>
    <property type="match status" value="1"/>
</dbReference>
<accession>A0ABV6G0A8</accession>
<keyword evidence="4 7" id="KW-0812">Transmembrane</keyword>
<dbReference type="InterPro" id="IPR006043">
    <property type="entry name" value="NCS2"/>
</dbReference>
<feature type="transmembrane region" description="Helical" evidence="7">
    <location>
        <begin position="169"/>
        <end position="190"/>
    </location>
</feature>
<evidence type="ECO:0000313" key="9">
    <source>
        <dbReference type="Proteomes" id="UP001589814"/>
    </source>
</evidence>
<keyword evidence="5 7" id="KW-1133">Transmembrane helix</keyword>
<evidence type="ECO:0000256" key="4">
    <source>
        <dbReference type="ARBA" id="ARBA00022692"/>
    </source>
</evidence>
<comment type="similarity">
    <text evidence="2">Belongs to the nucleobase:cation symporter-2 (NCS2) (TC 2.A.40) family.</text>
</comment>
<feature type="transmembrane region" description="Helical" evidence="7">
    <location>
        <begin position="239"/>
        <end position="256"/>
    </location>
</feature>
<protein>
    <submittedName>
        <fullName evidence="8">Uracil-xanthine permease family protein</fullName>
    </submittedName>
</protein>
<feature type="transmembrane region" description="Helical" evidence="7">
    <location>
        <begin position="25"/>
        <end position="44"/>
    </location>
</feature>
<feature type="transmembrane region" description="Helical" evidence="7">
    <location>
        <begin position="56"/>
        <end position="73"/>
    </location>
</feature>
<evidence type="ECO:0000313" key="8">
    <source>
        <dbReference type="EMBL" id="MFC0266999.1"/>
    </source>
</evidence>
<feature type="transmembrane region" description="Helical" evidence="7">
    <location>
        <begin position="202"/>
        <end position="219"/>
    </location>
</feature>
<organism evidence="8 9">
    <name type="scientific">Kushneria aurantia</name>
    <dbReference type="NCBI Taxonomy" id="504092"/>
    <lineage>
        <taxon>Bacteria</taxon>
        <taxon>Pseudomonadati</taxon>
        <taxon>Pseudomonadota</taxon>
        <taxon>Gammaproteobacteria</taxon>
        <taxon>Oceanospirillales</taxon>
        <taxon>Halomonadaceae</taxon>
        <taxon>Kushneria</taxon>
    </lineage>
</organism>
<name>A0ABV6G0A8_9GAMM</name>
<dbReference type="RefSeq" id="WP_019949836.1">
    <property type="nucleotide sequence ID" value="NZ_JBHLVX010000013.1"/>
</dbReference>
<dbReference type="PANTHER" id="PTHR42810">
    <property type="entry name" value="PURINE PERMEASE C1399.01C-RELATED"/>
    <property type="match status" value="1"/>
</dbReference>
<reference evidence="8 9" key="1">
    <citation type="submission" date="2024-09" db="EMBL/GenBank/DDBJ databases">
        <authorList>
            <person name="Sun Q."/>
            <person name="Mori K."/>
        </authorList>
    </citation>
    <scope>NUCLEOTIDE SEQUENCE [LARGE SCALE GENOMIC DNA]</scope>
    <source>
        <strain evidence="8 9">CCM 7415</strain>
    </source>
</reference>
<dbReference type="EMBL" id="JBHLVX010000013">
    <property type="protein sequence ID" value="MFC0266999.1"/>
    <property type="molecule type" value="Genomic_DNA"/>
</dbReference>
<keyword evidence="9" id="KW-1185">Reference proteome</keyword>
<evidence type="ECO:0000256" key="6">
    <source>
        <dbReference type="ARBA" id="ARBA00023136"/>
    </source>
</evidence>
<evidence type="ECO:0000256" key="1">
    <source>
        <dbReference type="ARBA" id="ARBA00004141"/>
    </source>
</evidence>
<evidence type="ECO:0000256" key="7">
    <source>
        <dbReference type="SAM" id="Phobius"/>
    </source>
</evidence>
<evidence type="ECO:0000256" key="5">
    <source>
        <dbReference type="ARBA" id="ARBA00022989"/>
    </source>
</evidence>
<feature type="transmembrane region" description="Helical" evidence="7">
    <location>
        <begin position="418"/>
        <end position="436"/>
    </location>
</feature>
<feature type="transmembrane region" description="Helical" evidence="7">
    <location>
        <begin position="380"/>
        <end position="398"/>
    </location>
</feature>
<dbReference type="PANTHER" id="PTHR42810:SF2">
    <property type="entry name" value="PURINE PERMEASE C1399.01C-RELATED"/>
    <property type="match status" value="1"/>
</dbReference>
<feature type="transmembrane region" description="Helical" evidence="7">
    <location>
        <begin position="351"/>
        <end position="373"/>
    </location>
</feature>
<feature type="transmembrane region" description="Helical" evidence="7">
    <location>
        <begin position="323"/>
        <end position="345"/>
    </location>
</feature>
<evidence type="ECO:0000256" key="3">
    <source>
        <dbReference type="ARBA" id="ARBA00022448"/>
    </source>
</evidence>
<gene>
    <name evidence="8" type="ORF">ACFFHW_03120</name>
</gene>
<evidence type="ECO:0000256" key="2">
    <source>
        <dbReference type="ARBA" id="ARBA00008821"/>
    </source>
</evidence>
<comment type="subcellular location">
    <subcellularLocation>
        <location evidence="1">Membrane</location>
        <topology evidence="1">Multi-pass membrane protein</topology>
    </subcellularLocation>
</comment>
<comment type="caution">
    <text evidence="8">The sequence shown here is derived from an EMBL/GenBank/DDBJ whole genome shotgun (WGS) entry which is preliminary data.</text>
</comment>